<comment type="similarity">
    <text evidence="2">Belongs to the EBP family.</text>
</comment>
<dbReference type="GO" id="GO:0047750">
    <property type="term" value="F:cholestenol delta-isomerase activity"/>
    <property type="evidence" value="ECO:0007669"/>
    <property type="project" value="InterPro"/>
</dbReference>
<keyword evidence="3 6" id="KW-0812">Transmembrane</keyword>
<evidence type="ECO:0000256" key="6">
    <source>
        <dbReference type="PROSITE-ProRule" id="PRU01087"/>
    </source>
</evidence>
<feature type="compositionally biased region" description="Polar residues" evidence="7">
    <location>
        <begin position="220"/>
        <end position="234"/>
    </location>
</feature>
<comment type="subcellular location">
    <subcellularLocation>
        <location evidence="1">Membrane</location>
        <topology evidence="1">Multi-pass membrane protein</topology>
    </subcellularLocation>
</comment>
<proteinExistence type="inferred from homology"/>
<accession>A0AAN9APT3</accession>
<reference evidence="10 11" key="1">
    <citation type="submission" date="2024-02" db="EMBL/GenBank/DDBJ databases">
        <title>Chromosome-scale genome assembly of the rough periwinkle Littorina saxatilis.</title>
        <authorList>
            <person name="De Jode A."/>
            <person name="Faria R."/>
            <person name="Formenti G."/>
            <person name="Sims Y."/>
            <person name="Smith T.P."/>
            <person name="Tracey A."/>
            <person name="Wood J.M.D."/>
            <person name="Zagrodzka Z.B."/>
            <person name="Johannesson K."/>
            <person name="Butlin R.K."/>
            <person name="Leder E.H."/>
        </authorList>
    </citation>
    <scope>NUCLEOTIDE SEQUENCE [LARGE SCALE GENOMIC DNA]</scope>
    <source>
        <strain evidence="10">Snail1</strain>
        <tissue evidence="10">Muscle</tissue>
    </source>
</reference>
<feature type="region of interest" description="Disordered" evidence="7">
    <location>
        <begin position="198"/>
        <end position="234"/>
    </location>
</feature>
<dbReference type="PANTHER" id="PTHR14207">
    <property type="entry name" value="STEROL ISOMERASE"/>
    <property type="match status" value="1"/>
</dbReference>
<sequence length="234" mass="26553">MALLTLTTFVSLAVTAVYAIASVAAGSRLGKRLPPVEKWILAWLVFDALIHFTLEGSFVYLSLTGTVANSTHLTAALWKEYGKADSRWLHSDPTIVSLEILTVFVDGALCLLLIHAITARKFYRHYVQLVLCVCELYGGWMTFCPEWLTGSKALVTDNALYKWVYLFFFNMIWVVVPVVLMYHTWAELREYGLSPEYRRGRKRDSSHHRDASRGSGYNLGGSSSRYNLRSQKDK</sequence>
<gene>
    <name evidence="10" type="ORF">V1264_010625</name>
</gene>
<dbReference type="Pfam" id="PF05241">
    <property type="entry name" value="EBP"/>
    <property type="match status" value="1"/>
</dbReference>
<evidence type="ECO:0000256" key="5">
    <source>
        <dbReference type="ARBA" id="ARBA00023136"/>
    </source>
</evidence>
<feature type="domain" description="EXPERA" evidence="9">
    <location>
        <begin position="36"/>
        <end position="181"/>
    </location>
</feature>
<dbReference type="InterPro" id="IPR033118">
    <property type="entry name" value="EXPERA"/>
</dbReference>
<evidence type="ECO:0000256" key="8">
    <source>
        <dbReference type="SAM" id="Phobius"/>
    </source>
</evidence>
<dbReference type="InterPro" id="IPR007905">
    <property type="entry name" value="EBP"/>
</dbReference>
<evidence type="ECO:0000256" key="4">
    <source>
        <dbReference type="ARBA" id="ARBA00022989"/>
    </source>
</evidence>
<dbReference type="GO" id="GO:0005783">
    <property type="term" value="C:endoplasmic reticulum"/>
    <property type="evidence" value="ECO:0007669"/>
    <property type="project" value="TreeGrafter"/>
</dbReference>
<keyword evidence="5 6" id="KW-0472">Membrane</keyword>
<evidence type="ECO:0000259" key="9">
    <source>
        <dbReference type="PROSITE" id="PS51751"/>
    </source>
</evidence>
<evidence type="ECO:0000256" key="2">
    <source>
        <dbReference type="ARBA" id="ARBA00008337"/>
    </source>
</evidence>
<dbReference type="PANTHER" id="PTHR14207:SF1">
    <property type="entry name" value="EMOPAMIL-BINDING PROTEIN-LIKE"/>
    <property type="match status" value="1"/>
</dbReference>
<keyword evidence="11" id="KW-1185">Reference proteome</keyword>
<evidence type="ECO:0000313" key="11">
    <source>
        <dbReference type="Proteomes" id="UP001374579"/>
    </source>
</evidence>
<feature type="transmembrane region" description="Helical" evidence="8">
    <location>
        <begin position="95"/>
        <end position="114"/>
    </location>
</feature>
<comment type="caution">
    <text evidence="10">The sequence shown here is derived from an EMBL/GenBank/DDBJ whole genome shotgun (WGS) entry which is preliminary data.</text>
</comment>
<evidence type="ECO:0000256" key="1">
    <source>
        <dbReference type="ARBA" id="ARBA00004141"/>
    </source>
</evidence>
<name>A0AAN9APT3_9CAEN</name>
<protein>
    <recommendedName>
        <fullName evidence="9">EXPERA domain-containing protein</fullName>
    </recommendedName>
</protein>
<dbReference type="AlphaFoldDB" id="A0AAN9APT3"/>
<feature type="transmembrane region" description="Helical" evidence="8">
    <location>
        <begin position="6"/>
        <end position="27"/>
    </location>
</feature>
<keyword evidence="4 6" id="KW-1133">Transmembrane helix</keyword>
<organism evidence="10 11">
    <name type="scientific">Littorina saxatilis</name>
    <dbReference type="NCBI Taxonomy" id="31220"/>
    <lineage>
        <taxon>Eukaryota</taxon>
        <taxon>Metazoa</taxon>
        <taxon>Spiralia</taxon>
        <taxon>Lophotrochozoa</taxon>
        <taxon>Mollusca</taxon>
        <taxon>Gastropoda</taxon>
        <taxon>Caenogastropoda</taxon>
        <taxon>Littorinimorpha</taxon>
        <taxon>Littorinoidea</taxon>
        <taxon>Littorinidae</taxon>
        <taxon>Littorina</taxon>
    </lineage>
</organism>
<dbReference type="EMBL" id="JBAMIC010000024">
    <property type="protein sequence ID" value="KAK7090885.1"/>
    <property type="molecule type" value="Genomic_DNA"/>
</dbReference>
<feature type="transmembrane region" description="Helical" evidence="8">
    <location>
        <begin position="39"/>
        <end position="63"/>
    </location>
</feature>
<dbReference type="GO" id="GO:0016125">
    <property type="term" value="P:sterol metabolic process"/>
    <property type="evidence" value="ECO:0007669"/>
    <property type="project" value="InterPro"/>
</dbReference>
<dbReference type="GO" id="GO:0016020">
    <property type="term" value="C:membrane"/>
    <property type="evidence" value="ECO:0007669"/>
    <property type="project" value="UniProtKB-SubCell"/>
</dbReference>
<dbReference type="Proteomes" id="UP001374579">
    <property type="component" value="Unassembled WGS sequence"/>
</dbReference>
<dbReference type="PROSITE" id="PS51751">
    <property type="entry name" value="EXPERA"/>
    <property type="match status" value="1"/>
</dbReference>
<evidence type="ECO:0000313" key="10">
    <source>
        <dbReference type="EMBL" id="KAK7090885.1"/>
    </source>
</evidence>
<evidence type="ECO:0000256" key="3">
    <source>
        <dbReference type="ARBA" id="ARBA00022692"/>
    </source>
</evidence>
<evidence type="ECO:0000256" key="7">
    <source>
        <dbReference type="SAM" id="MobiDB-lite"/>
    </source>
</evidence>
<feature type="transmembrane region" description="Helical" evidence="8">
    <location>
        <begin position="163"/>
        <end position="182"/>
    </location>
</feature>